<keyword evidence="2" id="KW-0472">Membrane</keyword>
<organism evidence="4 5">
    <name type="scientific">Anaerotruncus massiliensis</name>
    <name type="common">ex Liu et al. 2021</name>
    <dbReference type="NCBI Taxonomy" id="2321404"/>
    <lineage>
        <taxon>Bacteria</taxon>
        <taxon>Bacillati</taxon>
        <taxon>Bacillota</taxon>
        <taxon>Clostridia</taxon>
        <taxon>Eubacteriales</taxon>
        <taxon>Oscillospiraceae</taxon>
        <taxon>Anaerotruncus</taxon>
    </lineage>
</organism>
<comment type="similarity">
    <text evidence="1">Belongs to the EamA transporter family.</text>
</comment>
<proteinExistence type="inferred from homology"/>
<dbReference type="EMBL" id="RCHT01000005">
    <property type="protein sequence ID" value="RLL12774.1"/>
    <property type="molecule type" value="Genomic_DNA"/>
</dbReference>
<sequence>MSSQKAQQRAIFLMMICATLWSVAGIFIKMIPWNGLVIAGWRSLISAGCVVIYLRATKQRLRLNRASLVSGVFLALTFLAFVSANKLTTAANAIVLQFTAPVFILILSAIFLRQKFSRADVITVSVTMCGIALFFLDQLAPGNLLGNFVAIFAGLSMACMYIITGNTDEESRMSGILLGHLFTAAAGIPFMFVFDTPVTAPAVLSILALGVVQLGIPYVLYGIAVKDCPALMCSLLGAIEPLLNPVWVFLFTGERPGVFALAGGVIVIVTITAWCVWRDRSLAAQKTV</sequence>
<keyword evidence="2" id="KW-0812">Transmembrane</keyword>
<evidence type="ECO:0000256" key="1">
    <source>
        <dbReference type="ARBA" id="ARBA00007362"/>
    </source>
</evidence>
<keyword evidence="2" id="KW-1133">Transmembrane helix</keyword>
<evidence type="ECO:0000313" key="5">
    <source>
        <dbReference type="Proteomes" id="UP000276301"/>
    </source>
</evidence>
<feature type="transmembrane region" description="Helical" evidence="2">
    <location>
        <begin position="12"/>
        <end position="31"/>
    </location>
</feature>
<comment type="caution">
    <text evidence="4">The sequence shown here is derived from an EMBL/GenBank/DDBJ whole genome shotgun (WGS) entry which is preliminary data.</text>
</comment>
<evidence type="ECO:0000256" key="2">
    <source>
        <dbReference type="SAM" id="Phobius"/>
    </source>
</evidence>
<name>A0A498D005_9FIRM</name>
<feature type="transmembrane region" description="Helical" evidence="2">
    <location>
        <begin position="119"/>
        <end position="136"/>
    </location>
</feature>
<dbReference type="InterPro" id="IPR037185">
    <property type="entry name" value="EmrE-like"/>
</dbReference>
<feature type="transmembrane region" description="Helical" evidence="2">
    <location>
        <begin position="230"/>
        <end position="251"/>
    </location>
</feature>
<feature type="transmembrane region" description="Helical" evidence="2">
    <location>
        <begin position="90"/>
        <end position="112"/>
    </location>
</feature>
<feature type="transmembrane region" description="Helical" evidence="2">
    <location>
        <begin position="37"/>
        <end position="54"/>
    </location>
</feature>
<dbReference type="InterPro" id="IPR000620">
    <property type="entry name" value="EamA_dom"/>
</dbReference>
<dbReference type="RefSeq" id="WP_121586423.1">
    <property type="nucleotide sequence ID" value="NZ_RCHT01000005.1"/>
</dbReference>
<feature type="transmembrane region" description="Helical" evidence="2">
    <location>
        <begin position="200"/>
        <end position="223"/>
    </location>
</feature>
<evidence type="ECO:0000313" key="4">
    <source>
        <dbReference type="EMBL" id="RLL12774.1"/>
    </source>
</evidence>
<dbReference type="GO" id="GO:0016020">
    <property type="term" value="C:membrane"/>
    <property type="evidence" value="ECO:0007669"/>
    <property type="project" value="InterPro"/>
</dbReference>
<gene>
    <name evidence="4" type="ORF">D4A47_05030</name>
</gene>
<dbReference type="PANTHER" id="PTHR22911">
    <property type="entry name" value="ACYL-MALONYL CONDENSING ENZYME-RELATED"/>
    <property type="match status" value="1"/>
</dbReference>
<feature type="transmembrane region" description="Helical" evidence="2">
    <location>
        <begin position="142"/>
        <end position="163"/>
    </location>
</feature>
<accession>A0A498D005</accession>
<dbReference type="AlphaFoldDB" id="A0A498D005"/>
<keyword evidence="5" id="KW-1185">Reference proteome</keyword>
<feature type="transmembrane region" description="Helical" evidence="2">
    <location>
        <begin position="175"/>
        <end position="194"/>
    </location>
</feature>
<dbReference type="SUPFAM" id="SSF103481">
    <property type="entry name" value="Multidrug resistance efflux transporter EmrE"/>
    <property type="match status" value="2"/>
</dbReference>
<feature type="domain" description="EamA" evidence="3">
    <location>
        <begin position="9"/>
        <end position="135"/>
    </location>
</feature>
<feature type="domain" description="EamA" evidence="3">
    <location>
        <begin position="145"/>
        <end position="271"/>
    </location>
</feature>
<evidence type="ECO:0000259" key="3">
    <source>
        <dbReference type="Pfam" id="PF00892"/>
    </source>
</evidence>
<feature type="transmembrane region" description="Helical" evidence="2">
    <location>
        <begin position="66"/>
        <end position="84"/>
    </location>
</feature>
<protein>
    <submittedName>
        <fullName evidence="4">DMT family transporter</fullName>
    </submittedName>
</protein>
<feature type="transmembrane region" description="Helical" evidence="2">
    <location>
        <begin position="257"/>
        <end position="277"/>
    </location>
</feature>
<reference evidence="4 5" key="1">
    <citation type="submission" date="2018-10" db="EMBL/GenBank/DDBJ databases">
        <title>Anaerotruncus faecis sp. nov., isolated from human feces.</title>
        <authorList>
            <person name="Wang Y.-J."/>
        </authorList>
    </citation>
    <scope>NUCLEOTIDE SEQUENCE [LARGE SCALE GENOMIC DNA]</scope>
    <source>
        <strain evidence="4 5">22A2-44</strain>
    </source>
</reference>
<dbReference type="Pfam" id="PF00892">
    <property type="entry name" value="EamA"/>
    <property type="match status" value="2"/>
</dbReference>
<dbReference type="Proteomes" id="UP000276301">
    <property type="component" value="Unassembled WGS sequence"/>
</dbReference>